<gene>
    <name evidence="1" type="ORF">EBBID32_9630</name>
</gene>
<keyword evidence="2" id="KW-1185">Reference proteome</keyword>
<evidence type="ECO:0000313" key="2">
    <source>
        <dbReference type="Proteomes" id="UP000013201"/>
    </source>
</evidence>
<evidence type="ECO:0000313" key="1">
    <source>
        <dbReference type="EMBL" id="CCW16626.1"/>
    </source>
</evidence>
<name>N1MI63_9SPHN</name>
<sequence length="37" mass="3974">MLDHAYKHRPTLKAFSAAPASTVRKPLGSAAALPRLE</sequence>
<dbReference type="AlphaFoldDB" id="N1MI63"/>
<accession>N1MI63</accession>
<reference evidence="2" key="2">
    <citation type="submission" date="2013-04" db="EMBL/GenBank/DDBJ databases">
        <title>Bisphenol A degrading Sphingobium sp. strain BiD32.</title>
        <authorList>
            <person name="Nielsen J.L."/>
            <person name="Zhou N.A."/>
            <person name="Kjeldal H."/>
        </authorList>
    </citation>
    <scope>NUCLEOTIDE SEQUENCE [LARGE SCALE GENOMIC DNA]</scope>
    <source>
        <strain evidence="2">BiD32</strain>
    </source>
</reference>
<comment type="caution">
    <text evidence="1">The sequence shown here is derived from an EMBL/GenBank/DDBJ whole genome shotgun (WGS) entry which is preliminary data.</text>
</comment>
<dbReference type="EMBL" id="CAVK010000046">
    <property type="protein sequence ID" value="CCW16626.1"/>
    <property type="molecule type" value="Genomic_DNA"/>
</dbReference>
<organism evidence="1 2">
    <name type="scientific">Sphingobium indicum BiD32</name>
    <dbReference type="NCBI Taxonomy" id="1301087"/>
    <lineage>
        <taxon>Bacteria</taxon>
        <taxon>Pseudomonadati</taxon>
        <taxon>Pseudomonadota</taxon>
        <taxon>Alphaproteobacteria</taxon>
        <taxon>Sphingomonadales</taxon>
        <taxon>Sphingomonadaceae</taxon>
        <taxon>Sphingobium</taxon>
    </lineage>
</organism>
<reference evidence="1 2" key="1">
    <citation type="submission" date="2013-03" db="EMBL/GenBank/DDBJ databases">
        <authorList>
            <person name="Le V."/>
        </authorList>
    </citation>
    <scope>NUCLEOTIDE SEQUENCE [LARGE SCALE GENOMIC DNA]</scope>
    <source>
        <strain evidence="1 2">BiD32</strain>
    </source>
</reference>
<proteinExistence type="predicted"/>
<dbReference type="Proteomes" id="UP000013201">
    <property type="component" value="Unassembled WGS sequence"/>
</dbReference>
<protein>
    <submittedName>
        <fullName evidence="1">Uncharacterized protein</fullName>
    </submittedName>
</protein>